<comment type="caution">
    <text evidence="2">The sequence shown here is derived from an EMBL/GenBank/DDBJ whole genome shotgun (WGS) entry which is preliminary data.</text>
</comment>
<name>A0AAW1HUT3_POPJA</name>
<evidence type="ECO:0000256" key="1">
    <source>
        <dbReference type="SAM" id="MobiDB-lite"/>
    </source>
</evidence>
<dbReference type="AlphaFoldDB" id="A0AAW1HUT3"/>
<accession>A0AAW1HUT3</accession>
<protein>
    <submittedName>
        <fullName evidence="2">Uncharacterized protein</fullName>
    </submittedName>
</protein>
<evidence type="ECO:0000313" key="3">
    <source>
        <dbReference type="Proteomes" id="UP001458880"/>
    </source>
</evidence>
<gene>
    <name evidence="2" type="ORF">QE152_g39137</name>
</gene>
<feature type="region of interest" description="Disordered" evidence="1">
    <location>
        <begin position="62"/>
        <end position="81"/>
    </location>
</feature>
<dbReference type="EMBL" id="JASPKY010000908">
    <property type="protein sequence ID" value="KAK9680382.1"/>
    <property type="molecule type" value="Genomic_DNA"/>
</dbReference>
<keyword evidence="3" id="KW-1185">Reference proteome</keyword>
<dbReference type="Proteomes" id="UP001458880">
    <property type="component" value="Unassembled WGS sequence"/>
</dbReference>
<organism evidence="2 3">
    <name type="scientific">Popillia japonica</name>
    <name type="common">Japanese beetle</name>
    <dbReference type="NCBI Taxonomy" id="7064"/>
    <lineage>
        <taxon>Eukaryota</taxon>
        <taxon>Metazoa</taxon>
        <taxon>Ecdysozoa</taxon>
        <taxon>Arthropoda</taxon>
        <taxon>Hexapoda</taxon>
        <taxon>Insecta</taxon>
        <taxon>Pterygota</taxon>
        <taxon>Neoptera</taxon>
        <taxon>Endopterygota</taxon>
        <taxon>Coleoptera</taxon>
        <taxon>Polyphaga</taxon>
        <taxon>Scarabaeiformia</taxon>
        <taxon>Scarabaeidae</taxon>
        <taxon>Rutelinae</taxon>
        <taxon>Popillia</taxon>
    </lineage>
</organism>
<sequence length="81" mass="8989">MRSCSSANLTYEELHTLTCQVEAIMNSRPLSPISSDPSDLEPLTPGHFLTHFLRSIGSGTFNARSLPHRHRPPCITATQRT</sequence>
<proteinExistence type="predicted"/>
<reference evidence="2 3" key="1">
    <citation type="journal article" date="2024" name="BMC Genomics">
        <title>De novo assembly and annotation of Popillia japonica's genome with initial clues to its potential as an invasive pest.</title>
        <authorList>
            <person name="Cucini C."/>
            <person name="Boschi S."/>
            <person name="Funari R."/>
            <person name="Cardaioli E."/>
            <person name="Iannotti N."/>
            <person name="Marturano G."/>
            <person name="Paoli F."/>
            <person name="Bruttini M."/>
            <person name="Carapelli A."/>
            <person name="Frati F."/>
            <person name="Nardi F."/>
        </authorList>
    </citation>
    <scope>NUCLEOTIDE SEQUENCE [LARGE SCALE GENOMIC DNA]</scope>
    <source>
        <strain evidence="2">DMR45628</strain>
    </source>
</reference>
<evidence type="ECO:0000313" key="2">
    <source>
        <dbReference type="EMBL" id="KAK9680382.1"/>
    </source>
</evidence>